<evidence type="ECO:0000313" key="1">
    <source>
        <dbReference type="EMBL" id="MCM6776443.1"/>
    </source>
</evidence>
<proteinExistence type="predicted"/>
<sequence>MAADYVTTGQAGKRIGVTSQTIRTWIKAGLLTGYRVGPRNLKVNPAELDALVVRMYGQGDAA</sequence>
<organism evidence="1 2">
    <name type="scientific">Nocardia pulmonis</name>
    <dbReference type="NCBI Taxonomy" id="2951408"/>
    <lineage>
        <taxon>Bacteria</taxon>
        <taxon>Bacillati</taxon>
        <taxon>Actinomycetota</taxon>
        <taxon>Actinomycetes</taxon>
        <taxon>Mycobacteriales</taxon>
        <taxon>Nocardiaceae</taxon>
        <taxon>Nocardia</taxon>
    </lineage>
</organism>
<keyword evidence="2" id="KW-1185">Reference proteome</keyword>
<dbReference type="InterPro" id="IPR009061">
    <property type="entry name" value="DNA-bd_dom_put_sf"/>
</dbReference>
<dbReference type="Proteomes" id="UP001139157">
    <property type="component" value="Unassembled WGS sequence"/>
</dbReference>
<dbReference type="EMBL" id="JAMRXG010000010">
    <property type="protein sequence ID" value="MCM6776443.1"/>
    <property type="molecule type" value="Genomic_DNA"/>
</dbReference>
<dbReference type="Gene3D" id="1.10.1660.10">
    <property type="match status" value="1"/>
</dbReference>
<dbReference type="NCBIfam" id="TIGR01764">
    <property type="entry name" value="excise"/>
    <property type="match status" value="1"/>
</dbReference>
<dbReference type="RefSeq" id="WP_251914740.1">
    <property type="nucleotide sequence ID" value="NZ_JAMRXG010000010.1"/>
</dbReference>
<dbReference type="SUPFAM" id="SSF46955">
    <property type="entry name" value="Putative DNA-binding domain"/>
    <property type="match status" value="1"/>
</dbReference>
<reference evidence="1" key="1">
    <citation type="submission" date="2022-06" db="EMBL/GenBank/DDBJ databases">
        <title>Novel species in genus nocardia.</title>
        <authorList>
            <person name="Li F."/>
        </authorList>
    </citation>
    <scope>NUCLEOTIDE SEQUENCE</scope>
    <source>
        <strain evidence="1">CDC141</strain>
    </source>
</reference>
<evidence type="ECO:0000313" key="2">
    <source>
        <dbReference type="Proteomes" id="UP001139157"/>
    </source>
</evidence>
<dbReference type="AlphaFoldDB" id="A0A9X2EDW1"/>
<comment type="caution">
    <text evidence="1">The sequence shown here is derived from an EMBL/GenBank/DDBJ whole genome shotgun (WGS) entry which is preliminary data.</text>
</comment>
<dbReference type="InterPro" id="IPR010093">
    <property type="entry name" value="SinI_DNA-bd"/>
</dbReference>
<dbReference type="GO" id="GO:0003677">
    <property type="term" value="F:DNA binding"/>
    <property type="evidence" value="ECO:0007669"/>
    <property type="project" value="InterPro"/>
</dbReference>
<protein>
    <submittedName>
        <fullName evidence="1">Helix-turn-helix domain-containing protein</fullName>
    </submittedName>
</protein>
<gene>
    <name evidence="1" type="ORF">NDR86_23430</name>
</gene>
<name>A0A9X2EDW1_9NOCA</name>
<accession>A0A9X2EDW1</accession>